<dbReference type="InterPro" id="IPR013486">
    <property type="entry name" value="SpoIID/LytB"/>
</dbReference>
<gene>
    <name evidence="3" type="ORF">ACFSHS_02080</name>
</gene>
<dbReference type="NCBIfam" id="TIGR02669">
    <property type="entry name" value="SpoIID_LytB"/>
    <property type="match status" value="1"/>
</dbReference>
<accession>A0ABW4X4P4</accession>
<dbReference type="Proteomes" id="UP001597402">
    <property type="component" value="Unassembled WGS sequence"/>
</dbReference>
<reference evidence="4" key="1">
    <citation type="journal article" date="2019" name="Int. J. Syst. Evol. Microbiol.">
        <title>The Global Catalogue of Microorganisms (GCM) 10K type strain sequencing project: providing services to taxonomists for standard genome sequencing and annotation.</title>
        <authorList>
            <consortium name="The Broad Institute Genomics Platform"/>
            <consortium name="The Broad Institute Genome Sequencing Center for Infectious Disease"/>
            <person name="Wu L."/>
            <person name="Ma J."/>
        </authorList>
    </citation>
    <scope>NUCLEOTIDE SEQUENCE [LARGE SCALE GENOMIC DNA]</scope>
    <source>
        <strain evidence="4">JCM 3338</strain>
    </source>
</reference>
<dbReference type="InterPro" id="IPR013693">
    <property type="entry name" value="SpoIID/LytB_N"/>
</dbReference>
<dbReference type="RefSeq" id="WP_376871129.1">
    <property type="nucleotide sequence ID" value="NZ_JBHUHP010000001.1"/>
</dbReference>
<feature type="signal peptide" evidence="1">
    <location>
        <begin position="1"/>
        <end position="31"/>
    </location>
</feature>
<comment type="caution">
    <text evidence="3">The sequence shown here is derived from an EMBL/GenBank/DDBJ whole genome shotgun (WGS) entry which is preliminary data.</text>
</comment>
<evidence type="ECO:0000259" key="2">
    <source>
        <dbReference type="Pfam" id="PF08486"/>
    </source>
</evidence>
<keyword evidence="1" id="KW-0732">Signal</keyword>
<keyword evidence="4" id="KW-1185">Reference proteome</keyword>
<evidence type="ECO:0000313" key="3">
    <source>
        <dbReference type="EMBL" id="MFD2090352.1"/>
    </source>
</evidence>
<evidence type="ECO:0000313" key="4">
    <source>
        <dbReference type="Proteomes" id="UP001597402"/>
    </source>
</evidence>
<feature type="chain" id="PRO_5045851477" evidence="1">
    <location>
        <begin position="32"/>
        <end position="921"/>
    </location>
</feature>
<organism evidence="3 4">
    <name type="scientific">Blastococcus deserti</name>
    <dbReference type="NCBI Taxonomy" id="2259033"/>
    <lineage>
        <taxon>Bacteria</taxon>
        <taxon>Bacillati</taxon>
        <taxon>Actinomycetota</taxon>
        <taxon>Actinomycetes</taxon>
        <taxon>Geodermatophilales</taxon>
        <taxon>Geodermatophilaceae</taxon>
        <taxon>Blastococcus</taxon>
    </lineage>
</organism>
<name>A0ABW4X4P4_9ACTN</name>
<protein>
    <submittedName>
        <fullName evidence="3">SpoIID/LytB domain-containing protein</fullName>
    </submittedName>
</protein>
<evidence type="ECO:0000256" key="1">
    <source>
        <dbReference type="SAM" id="SignalP"/>
    </source>
</evidence>
<feature type="domain" description="Sporulation stage II protein D amidase enhancer LytB N-terminal" evidence="2">
    <location>
        <begin position="201"/>
        <end position="288"/>
    </location>
</feature>
<sequence>MGKRTRLLVLALVGLLLGGTVGLVASEPAQAAEWFPVPPGRVYTVDGHGYGHGHGMSQRGAQGAATQGLTANQILDFYYPGTTRTNIGTPGVRVLLTATASADLRIDSTAGTPYMYIQDAATGILAQATSGPFRVLTSGTSQRIIRWDGARWVNFSIGGSGTYAGPLAFWTADGATVFAADGSSRNYRGSINVVRTASGVSTAVSHVNMQEYLSGVVPAESPPSWRPAALEAQAVAARSYAWWDIQTPSASYYDICDTTACQVYKGRSIEDPRTNTAVHVTGGTALYYRGAPAFTQFSASNGGAMLAGSQPYLVSKADPYDGLAGNPDHSWTTTLNASYLESAYPQIGTLQGLRVLNRAGLGQWGGYITSLQVVGSKTTVSVSNPRFGLKSTFWRPRAEGNPFGSFDTLEPVTGNKVRATGWTIDPDSPMSSLAVHVYIDGVGSGSFPADIPRWDVNAHYGAGEKHGFDLLLPVTQGRHEICVYAINVVLGNTDTQLGCRTVDTSGLPVGEFESVRIDQGQALVTGWSIDPDDRAAPVEVHAHVNGAVTGIFPANGAHASAGAHGIMARLPVRPGWNEICLYAIDLGSSKFSALGCRRVELKIDPTGWMETATGGAKDITVTGWALDPETTDPVDVHVYVDGVHTGSVTANRSRPDIAAAYPGSGDLHGFAATLPAVPGQHAVCAYAINVLQGSTNQTLGCKTVDVGAAPVGAVDEVSVNGFDLRVRGWALDGDTSDPIDVHVHIDGQVAAIVTASGDRPDVAAAHPGMGAAHGFDRRLSIPSGKHTVCVYAINVLGTKGDPKISCSDVVVNGGSMPIGKHEYANTVDGITEISGWAIEPDLPTSAVEVHFHLDGQVLGITKATEPRAELAEAYPGAGPDHGYTGRFAIPKGWHTVCEYAINAGAGSGGYTALGCQVINVR</sequence>
<dbReference type="EMBL" id="JBHUHP010000001">
    <property type="protein sequence ID" value="MFD2090352.1"/>
    <property type="molecule type" value="Genomic_DNA"/>
</dbReference>
<dbReference type="Pfam" id="PF08486">
    <property type="entry name" value="SpoIID"/>
    <property type="match status" value="1"/>
</dbReference>
<proteinExistence type="predicted"/>